<feature type="transmembrane region" description="Helical" evidence="1">
    <location>
        <begin position="152"/>
        <end position="170"/>
    </location>
</feature>
<gene>
    <name evidence="3" type="ORF">IC617_05080</name>
</gene>
<feature type="transmembrane region" description="Helical" evidence="1">
    <location>
        <begin position="182"/>
        <end position="201"/>
    </location>
</feature>
<keyword evidence="1" id="KW-0472">Membrane</keyword>
<protein>
    <submittedName>
        <fullName evidence="3">CPBP family intramembrane metalloprotease</fullName>
    </submittedName>
</protein>
<feature type="domain" description="CAAX prenyl protease 2/Lysostaphin resistance protein A-like" evidence="2">
    <location>
        <begin position="150"/>
        <end position="244"/>
    </location>
</feature>
<comment type="caution">
    <text evidence="3">The sequence shown here is derived from an EMBL/GenBank/DDBJ whole genome shotgun (WGS) entry which is preliminary data.</text>
</comment>
<evidence type="ECO:0000259" key="2">
    <source>
        <dbReference type="Pfam" id="PF02517"/>
    </source>
</evidence>
<keyword evidence="4" id="KW-1185">Reference proteome</keyword>
<dbReference type="RefSeq" id="WP_191143901.1">
    <property type="nucleotide sequence ID" value="NZ_JACXAF010000005.1"/>
</dbReference>
<feature type="transmembrane region" description="Helical" evidence="1">
    <location>
        <begin position="207"/>
        <end position="224"/>
    </location>
</feature>
<dbReference type="PANTHER" id="PTHR36435">
    <property type="entry name" value="SLR1288 PROTEIN"/>
    <property type="match status" value="1"/>
</dbReference>
<evidence type="ECO:0000256" key="1">
    <source>
        <dbReference type="SAM" id="Phobius"/>
    </source>
</evidence>
<dbReference type="Proteomes" id="UP000638014">
    <property type="component" value="Unassembled WGS sequence"/>
</dbReference>
<dbReference type="GO" id="GO:0008237">
    <property type="term" value="F:metallopeptidase activity"/>
    <property type="evidence" value="ECO:0007669"/>
    <property type="project" value="UniProtKB-KW"/>
</dbReference>
<feature type="transmembrane region" description="Helical" evidence="1">
    <location>
        <begin position="105"/>
        <end position="132"/>
    </location>
</feature>
<feature type="transmembrane region" description="Helical" evidence="1">
    <location>
        <begin position="231"/>
        <end position="251"/>
    </location>
</feature>
<keyword evidence="1" id="KW-1133">Transmembrane helix</keyword>
<reference evidence="3" key="1">
    <citation type="submission" date="2020-09" db="EMBL/GenBank/DDBJ databases">
        <title>A novel bacterium of genus Neiella, isolated from South China Sea.</title>
        <authorList>
            <person name="Huang H."/>
            <person name="Mo K."/>
            <person name="Hu Y."/>
        </authorList>
    </citation>
    <scope>NUCLEOTIDE SEQUENCE</scope>
    <source>
        <strain evidence="3">HB171785</strain>
    </source>
</reference>
<feature type="transmembrane region" description="Helical" evidence="1">
    <location>
        <begin position="66"/>
        <end position="84"/>
    </location>
</feature>
<dbReference type="GO" id="GO:0004175">
    <property type="term" value="F:endopeptidase activity"/>
    <property type="evidence" value="ECO:0007669"/>
    <property type="project" value="UniProtKB-ARBA"/>
</dbReference>
<dbReference type="InterPro" id="IPR003675">
    <property type="entry name" value="Rce1/LyrA-like_dom"/>
</dbReference>
<name>A0A8J6QHW2_9GAMM</name>
<keyword evidence="1" id="KW-0812">Transmembrane</keyword>
<dbReference type="EMBL" id="JACXAF010000005">
    <property type="protein sequence ID" value="MBD1388793.1"/>
    <property type="molecule type" value="Genomic_DNA"/>
</dbReference>
<proteinExistence type="predicted"/>
<organism evidence="3 4">
    <name type="scientific">Neiella litorisoli</name>
    <dbReference type="NCBI Taxonomy" id="2771431"/>
    <lineage>
        <taxon>Bacteria</taxon>
        <taxon>Pseudomonadati</taxon>
        <taxon>Pseudomonadota</taxon>
        <taxon>Gammaproteobacteria</taxon>
        <taxon>Alteromonadales</taxon>
        <taxon>Echinimonadaceae</taxon>
        <taxon>Neiella</taxon>
    </lineage>
</organism>
<keyword evidence="3" id="KW-0482">Metalloprotease</keyword>
<evidence type="ECO:0000313" key="3">
    <source>
        <dbReference type="EMBL" id="MBD1388793.1"/>
    </source>
</evidence>
<evidence type="ECO:0000313" key="4">
    <source>
        <dbReference type="Proteomes" id="UP000638014"/>
    </source>
</evidence>
<dbReference type="PANTHER" id="PTHR36435:SF1">
    <property type="entry name" value="CAAX AMINO TERMINAL PROTEASE FAMILY PROTEIN"/>
    <property type="match status" value="1"/>
</dbReference>
<accession>A0A8J6QHW2</accession>
<feature type="transmembrane region" description="Helical" evidence="1">
    <location>
        <begin position="21"/>
        <end position="46"/>
    </location>
</feature>
<keyword evidence="3" id="KW-0645">Protease</keyword>
<dbReference type="AlphaFoldDB" id="A0A8J6QHW2"/>
<dbReference type="GO" id="GO:0080120">
    <property type="term" value="P:CAAX-box protein maturation"/>
    <property type="evidence" value="ECO:0007669"/>
    <property type="project" value="UniProtKB-ARBA"/>
</dbReference>
<sequence>MTEAIIKEDLPQRSKNELLKIAVWLIALLFVPGIIAGMAVGIYAGFQTGMTTDMEPAAFDQLINSPPLSLIMMLGASLLTLPLLKSATAGSSWQDALRYYRVGHVARLPMIKAIGAMLLLFVSFSVLSQLFALPPEPFMETLQAGLSSPANIVLLMVTICLVVPVVEEFVFRGWLFGRLLDARVGGQHGPLLITTILFTLIHAQYQSWYTFAFIAVVGLLLGMLRQRYNNISYAIAAHMALNCMSTLMLFIDSTS</sequence>
<dbReference type="Pfam" id="PF02517">
    <property type="entry name" value="Rce1-like"/>
    <property type="match status" value="1"/>
</dbReference>
<keyword evidence="3" id="KW-0378">Hydrolase</keyword>
<dbReference type="InterPro" id="IPR052710">
    <property type="entry name" value="CAAX_protease"/>
</dbReference>